<evidence type="ECO:0000313" key="9">
    <source>
        <dbReference type="Proteomes" id="UP000035904"/>
    </source>
</evidence>
<keyword evidence="6 7" id="KW-0472">Membrane</keyword>
<comment type="caution">
    <text evidence="8">The sequence shown here is derived from an EMBL/GenBank/DDBJ whole genome shotgun (WGS) entry which is preliminary data.</text>
</comment>
<feature type="transmembrane region" description="Helical" evidence="7">
    <location>
        <begin position="418"/>
        <end position="436"/>
    </location>
</feature>
<gene>
    <name evidence="8" type="ORF">ABW01_17670</name>
</gene>
<feature type="transmembrane region" description="Helical" evidence="7">
    <location>
        <begin position="237"/>
        <end position="256"/>
    </location>
</feature>
<dbReference type="CDD" id="cd13127">
    <property type="entry name" value="MATE_tuaB_like"/>
    <property type="match status" value="1"/>
</dbReference>
<feature type="transmembrane region" description="Helical" evidence="7">
    <location>
        <begin position="12"/>
        <end position="33"/>
    </location>
</feature>
<dbReference type="RefSeq" id="WP_047956919.1">
    <property type="nucleotide sequence ID" value="NZ_LDPG01000013.1"/>
</dbReference>
<keyword evidence="5 7" id="KW-1133">Transmembrane helix</keyword>
<dbReference type="Proteomes" id="UP000035904">
    <property type="component" value="Unassembled WGS sequence"/>
</dbReference>
<proteinExistence type="inferred from homology"/>
<dbReference type="EMBL" id="LDPG01000013">
    <property type="protein sequence ID" value="KLV17054.1"/>
    <property type="molecule type" value="Genomic_DNA"/>
</dbReference>
<evidence type="ECO:0000256" key="2">
    <source>
        <dbReference type="ARBA" id="ARBA00007430"/>
    </source>
</evidence>
<feature type="transmembrane region" description="Helical" evidence="7">
    <location>
        <begin position="110"/>
        <end position="130"/>
    </location>
</feature>
<evidence type="ECO:0000256" key="5">
    <source>
        <dbReference type="ARBA" id="ARBA00022989"/>
    </source>
</evidence>
<evidence type="ECO:0000313" key="8">
    <source>
        <dbReference type="EMBL" id="KLV17054.1"/>
    </source>
</evidence>
<dbReference type="PANTHER" id="PTHR30250">
    <property type="entry name" value="PST FAMILY PREDICTED COLANIC ACID TRANSPORTER"/>
    <property type="match status" value="1"/>
</dbReference>
<evidence type="ECO:0000256" key="1">
    <source>
        <dbReference type="ARBA" id="ARBA00004651"/>
    </source>
</evidence>
<evidence type="ECO:0000256" key="7">
    <source>
        <dbReference type="SAM" id="Phobius"/>
    </source>
</evidence>
<dbReference type="GO" id="GO:0005886">
    <property type="term" value="C:plasma membrane"/>
    <property type="evidence" value="ECO:0007669"/>
    <property type="project" value="UniProtKB-SubCell"/>
</dbReference>
<protein>
    <submittedName>
        <fullName evidence="8">Polysaccharide biosynthesis protein</fullName>
    </submittedName>
</protein>
<comment type="subcellular location">
    <subcellularLocation>
        <location evidence="1">Cell membrane</location>
        <topology evidence="1">Multi-pass membrane protein</topology>
    </subcellularLocation>
</comment>
<feature type="transmembrane region" description="Helical" evidence="7">
    <location>
        <begin position="355"/>
        <end position="371"/>
    </location>
</feature>
<evidence type="ECO:0000256" key="4">
    <source>
        <dbReference type="ARBA" id="ARBA00022692"/>
    </source>
</evidence>
<keyword evidence="4 7" id="KW-0812">Transmembrane</keyword>
<sequence>MSVYKNTMWSFLSIVGVQIINILTTIILARVLAPEYFGVLGMAMVFAGIAFVIQEAGLSSYLIYNKSNSNKLIYSTFWMNILISAILTALIWGMSPHIANLYKSNQVEEVLKYVCIGIGLGAFGSTSRALLMKENNFKKITVIDLIAEIVSSICAVIFAIYIDGILAVSTKYIMRPMIQSILSLIYKPLSIKTLFAVDLNESKKIISYSSNVLGSQLFMYANNNIDYFLVGTYLGKIQLGLYTLAFQWGSIARYYLSSAIMRVMFPEVSKLQHNLVKVKNMYLDIISKLALITLPLCIGLALVSYEFIYILYGQNWLETVRVLQVLLVAGGIASITVVGGPVLRGIGKPQVEMKISILSFCSFSLLLMIFIRYGLVAVAYTELLRVLIVESIRVLALKKYLKIEIGELVRKLMPTVKALLIMVLVIVIFDYLIVIPNVYISFISKILLGMISYGGAIYIFNKNEIEGLLHKIKFKGVKNEKNINC</sequence>
<feature type="transmembrane region" description="Helical" evidence="7">
    <location>
        <begin position="76"/>
        <end position="98"/>
    </location>
</feature>
<feature type="transmembrane region" description="Helical" evidence="7">
    <location>
        <begin position="39"/>
        <end position="64"/>
    </location>
</feature>
<dbReference type="AlphaFoldDB" id="A0A0J1HTN2"/>
<reference evidence="8 9" key="1">
    <citation type="submission" date="2015-05" db="EMBL/GenBank/DDBJ databases">
        <title>Whole genome sequence and identification of bacterial endophytes from Costus igneus.</title>
        <authorList>
            <person name="Lee Y.P."/>
            <person name="Gan H.M."/>
            <person name="Eng W."/>
            <person name="Wheatley M.S."/>
            <person name="Caraballo A."/>
            <person name="Polter S."/>
            <person name="Savka M.A."/>
            <person name="Hudson A.O."/>
        </authorList>
    </citation>
    <scope>NUCLEOTIDE SEQUENCE [LARGE SCALE GENOMIC DNA]</scope>
    <source>
        <strain evidence="8 9">RIT375</strain>
    </source>
</reference>
<feature type="transmembrane region" description="Helical" evidence="7">
    <location>
        <begin position="289"/>
        <end position="310"/>
    </location>
</feature>
<evidence type="ECO:0000256" key="6">
    <source>
        <dbReference type="ARBA" id="ARBA00023136"/>
    </source>
</evidence>
<keyword evidence="3" id="KW-1003">Cell membrane</keyword>
<feature type="transmembrane region" description="Helical" evidence="7">
    <location>
        <begin position="322"/>
        <end position="343"/>
    </location>
</feature>
<organism evidence="8 9">
    <name type="scientific">Bacillus anthracis</name>
    <name type="common">anthrax bacterium</name>
    <dbReference type="NCBI Taxonomy" id="1392"/>
    <lineage>
        <taxon>Bacteria</taxon>
        <taxon>Bacillati</taxon>
        <taxon>Bacillota</taxon>
        <taxon>Bacilli</taxon>
        <taxon>Bacillales</taxon>
        <taxon>Bacillaceae</taxon>
        <taxon>Bacillus</taxon>
        <taxon>Bacillus cereus group</taxon>
    </lineage>
</organism>
<comment type="similarity">
    <text evidence="2">Belongs to the polysaccharide synthase family.</text>
</comment>
<evidence type="ECO:0000256" key="3">
    <source>
        <dbReference type="ARBA" id="ARBA00022475"/>
    </source>
</evidence>
<dbReference type="PANTHER" id="PTHR30250:SF10">
    <property type="entry name" value="LIPOPOLYSACCHARIDE BIOSYNTHESIS PROTEIN WZXC"/>
    <property type="match status" value="1"/>
</dbReference>
<dbReference type="PATRIC" id="fig|1392.242.peg.1403"/>
<name>A0A0J1HTN2_BACAN</name>
<dbReference type="InterPro" id="IPR050833">
    <property type="entry name" value="Poly_Biosynth_Transport"/>
</dbReference>
<feature type="transmembrane region" description="Helical" evidence="7">
    <location>
        <begin position="142"/>
        <end position="162"/>
    </location>
</feature>
<dbReference type="Pfam" id="PF13440">
    <property type="entry name" value="Polysacc_synt_3"/>
    <property type="match status" value="1"/>
</dbReference>
<accession>A0A0J1HTN2</accession>